<feature type="chain" id="PRO_5013208773" description="DUF2141 domain-containing protein" evidence="1">
    <location>
        <begin position="20"/>
        <end position="142"/>
    </location>
</feature>
<dbReference type="Proteomes" id="UP000192746">
    <property type="component" value="Unassembled WGS sequence"/>
</dbReference>
<protein>
    <recommendedName>
        <fullName evidence="4">DUF2141 domain-containing protein</fullName>
    </recommendedName>
</protein>
<dbReference type="RefSeq" id="WP_084841558.1">
    <property type="nucleotide sequence ID" value="NZ_ARYN01000008.1"/>
</dbReference>
<name>A0A1Y1T3D9_9FLAO</name>
<evidence type="ECO:0008006" key="4">
    <source>
        <dbReference type="Google" id="ProtNLM"/>
    </source>
</evidence>
<evidence type="ECO:0000256" key="1">
    <source>
        <dbReference type="SAM" id="SignalP"/>
    </source>
</evidence>
<dbReference type="EMBL" id="ARYN01000008">
    <property type="protein sequence ID" value="ORL45549.1"/>
    <property type="molecule type" value="Genomic_DNA"/>
</dbReference>
<feature type="signal peptide" evidence="1">
    <location>
        <begin position="1"/>
        <end position="19"/>
    </location>
</feature>
<evidence type="ECO:0000313" key="3">
    <source>
        <dbReference type="Proteomes" id="UP000192746"/>
    </source>
</evidence>
<proteinExistence type="predicted"/>
<keyword evidence="3" id="KW-1185">Reference proteome</keyword>
<organism evidence="2 3">
    <name type="scientific">Zunongwangia atlantica 22II14-10F7</name>
    <dbReference type="NCBI Taxonomy" id="1185767"/>
    <lineage>
        <taxon>Bacteria</taxon>
        <taxon>Pseudomonadati</taxon>
        <taxon>Bacteroidota</taxon>
        <taxon>Flavobacteriia</taxon>
        <taxon>Flavobacteriales</taxon>
        <taxon>Flavobacteriaceae</taxon>
        <taxon>Zunongwangia</taxon>
    </lineage>
</organism>
<dbReference type="Pfam" id="PF09912">
    <property type="entry name" value="DUF2141"/>
    <property type="match status" value="1"/>
</dbReference>
<gene>
    <name evidence="2" type="ORF">IIF7_10068</name>
</gene>
<accession>A0A1Y1T3D9</accession>
<reference evidence="2 3" key="1">
    <citation type="submission" date="2013-04" db="EMBL/GenBank/DDBJ databases">
        <title>Zunongwangia sp. 22II14-10F7 Genome Sequencing.</title>
        <authorList>
            <person name="Lai Q."/>
            <person name="Shao Z."/>
        </authorList>
    </citation>
    <scope>NUCLEOTIDE SEQUENCE [LARGE SCALE GENOMIC DNA]</scope>
    <source>
        <strain evidence="2 3">22II14-10F7</strain>
    </source>
</reference>
<dbReference type="OrthoDB" id="9788332at2"/>
<dbReference type="InterPro" id="IPR018673">
    <property type="entry name" value="DUF2141"/>
</dbReference>
<dbReference type="AlphaFoldDB" id="A0A1Y1T3D9"/>
<comment type="caution">
    <text evidence="2">The sequence shown here is derived from an EMBL/GenBank/DDBJ whole genome shotgun (WGS) entry which is preliminary data.</text>
</comment>
<keyword evidence="1" id="KW-0732">Signal</keyword>
<evidence type="ECO:0000313" key="2">
    <source>
        <dbReference type="EMBL" id="ORL45549.1"/>
    </source>
</evidence>
<sequence length="142" mass="15756">MRTLAIIFALFISGFAAKAQETAKDSTGTISVEILNVTSDNGKIVYGIYTKDSFMKKPTFSKTAKIKDGKSVVTFTDIPAGEYAVICFHDKNDNDKMDFETNGMPQEDYGVSNNKVNPFGPPVWNDGKFNFDGDEEKISIRF</sequence>
<dbReference type="STRING" id="1185767.IIF7_10068"/>